<keyword evidence="2" id="KW-1185">Reference proteome</keyword>
<dbReference type="AlphaFoldDB" id="A0AA86S3H7"/>
<proteinExistence type="predicted"/>
<sequence length="127" mass="14436">MLVHFLPMEGFFCEKLLGIVVLEVEELFWDKLLKRGEFEEQPLVEQLLKNTDLVDDVLAWLLQPASFFDTFHFSSIKNQAALISRTSYGTLNCVCLAGIWKGEVRAFGLYSSFGTNTGNTVPENRLK</sequence>
<accession>A0AA86S3H7</accession>
<evidence type="ECO:0000313" key="2">
    <source>
        <dbReference type="Proteomes" id="UP001189624"/>
    </source>
</evidence>
<dbReference type="EMBL" id="OY731399">
    <property type="protein sequence ID" value="CAJ1933146.1"/>
    <property type="molecule type" value="Genomic_DNA"/>
</dbReference>
<organism evidence="1 2">
    <name type="scientific">Sphenostylis stenocarpa</name>
    <dbReference type="NCBI Taxonomy" id="92480"/>
    <lineage>
        <taxon>Eukaryota</taxon>
        <taxon>Viridiplantae</taxon>
        <taxon>Streptophyta</taxon>
        <taxon>Embryophyta</taxon>
        <taxon>Tracheophyta</taxon>
        <taxon>Spermatophyta</taxon>
        <taxon>Magnoliopsida</taxon>
        <taxon>eudicotyledons</taxon>
        <taxon>Gunneridae</taxon>
        <taxon>Pentapetalae</taxon>
        <taxon>rosids</taxon>
        <taxon>fabids</taxon>
        <taxon>Fabales</taxon>
        <taxon>Fabaceae</taxon>
        <taxon>Papilionoideae</taxon>
        <taxon>50 kb inversion clade</taxon>
        <taxon>NPAAA clade</taxon>
        <taxon>indigoferoid/millettioid clade</taxon>
        <taxon>Phaseoleae</taxon>
        <taxon>Sphenostylis</taxon>
    </lineage>
</organism>
<gene>
    <name evidence="1" type="ORF">AYBTSS11_LOCUS6185</name>
</gene>
<dbReference type="Proteomes" id="UP001189624">
    <property type="component" value="Chromosome 2"/>
</dbReference>
<protein>
    <submittedName>
        <fullName evidence="1">Uncharacterized protein</fullName>
    </submittedName>
</protein>
<name>A0AA86S3H7_9FABA</name>
<evidence type="ECO:0000313" key="1">
    <source>
        <dbReference type="EMBL" id="CAJ1933146.1"/>
    </source>
</evidence>
<dbReference type="Gramene" id="rna-AYBTSS11_LOCUS6185">
    <property type="protein sequence ID" value="CAJ1933146.1"/>
    <property type="gene ID" value="gene-AYBTSS11_LOCUS6185"/>
</dbReference>
<reference evidence="1" key="1">
    <citation type="submission" date="2023-10" db="EMBL/GenBank/DDBJ databases">
        <authorList>
            <person name="Domelevo Entfellner J.-B."/>
        </authorList>
    </citation>
    <scope>NUCLEOTIDE SEQUENCE</scope>
</reference>